<dbReference type="EMBL" id="HACA01016168">
    <property type="protein sequence ID" value="CDW33529.1"/>
    <property type="molecule type" value="Transcribed_RNA"/>
</dbReference>
<evidence type="ECO:0000313" key="8">
    <source>
        <dbReference type="EMBL" id="CDW33529.1"/>
    </source>
</evidence>
<comment type="similarity">
    <text evidence="3">In the central section; belongs to the inositol 1,4,5-trisphosphate 5-phosphatase family.</text>
</comment>
<dbReference type="InterPro" id="IPR000300">
    <property type="entry name" value="IPPc"/>
</dbReference>
<accession>A0A0K2U5H7</accession>
<dbReference type="GO" id="GO:0098793">
    <property type="term" value="C:presynapse"/>
    <property type="evidence" value="ECO:0007669"/>
    <property type="project" value="GOC"/>
</dbReference>
<dbReference type="OrthoDB" id="1925875at2759"/>
<evidence type="ECO:0000256" key="4">
    <source>
        <dbReference type="ARBA" id="ARBA00013044"/>
    </source>
</evidence>
<name>A0A0K2U5H7_LEPSM</name>
<dbReference type="InterPro" id="IPR002013">
    <property type="entry name" value="SAC_dom"/>
</dbReference>
<dbReference type="Gene3D" id="3.30.70.330">
    <property type="match status" value="1"/>
</dbReference>
<dbReference type="InterPro" id="IPR012677">
    <property type="entry name" value="Nucleotide-bd_a/b_plait_sf"/>
</dbReference>
<dbReference type="Pfam" id="PF22669">
    <property type="entry name" value="Exo_endo_phos2"/>
    <property type="match status" value="1"/>
</dbReference>
<dbReference type="PANTHER" id="PTHR11200">
    <property type="entry name" value="INOSITOL 5-PHOSPHATASE"/>
    <property type="match status" value="1"/>
</dbReference>
<sequence>MAMGRSFKIFHNPGQNQYALVLEQRGKSDYLLFENYAATLISPQEYEATRKTFSKLTDAFGCLGILRFNAAEHIVYYLICITGCSSVGKIGNSEIYRISNVSMLSMRGNSADEEKVSDIKKLLCCGTFYFSWCFKGEKSDAFDLTLAEQKKAKHSEGKMETENRFFWNRMFHIPILRNGIEVNDWLLKVMCGSVEIRTVYVGSKQAKAVVISRLSSERAGTRFHVRGVNDMGHVANFCESEQAIFIDEEVTSFIQIRGSVPLFWEQPGVNVGSHKIKMSRGPELSAPAFDAHMKLLKQNYGNQIIINLLGSSLVGSKEGEATLSTAFQTHHKACPQHLDIPHILFDYHAEVKNGTDKNLAKLRSKVQKYMQKFDFFTMKKDEITREQYGTVRTNCTDCLDRTNCVQTYFGILVLEYQLMDLGLTDKTNIVSRFEEMFKQMWISNGNELSKMYAGTGALQGGSKFIDGARSAARTIQNNLLDSTKQEAIDVLLFGSSFNSEIADKARVLLPPQYVTAPRSVLNHLIKGYDEYTEPVPLRVAVGTYNINGGKHFRSIVYKDVSLSDWLLDAHKTEKMHDETKPIDIFAIGFEEMVDLDAKNIVNTSSENAKAWSSELNKILNRDEKYTLVTFQQLVGVCLYVFVRPKHAQFIRDVSVDSVKTGMGGTTGNKGAVAIRFLFHATSMCFVCSHFAAGQNNISDRNNDYAEAVKKIAFPMGRTLMNHDYIFWCGDFNYRINLGREETKGLIAQEEWETLLEYDQLNIEREGENVFHGFMEGDIKFAPTYKYDLFSDDYDTSEKCRVPAWTDRVLWKRRQISDLKPKHPGIIHWYGRSELKQSDHRPILAVIDVEVEQIDSKKRLNLFNDSLKLVGPPDGSILLQFENVVSLDIHSILDDHFMECLKESMNEIGPVRFLKFIHEMIWVGFMDHEKALVADRIGIVQVCGHDLTIRLRCPNWEDVLANELKLCSDNTYPLCGDKELNLKRESARLLSQLSKLSFEELEALTMIPSNSTPPPQKPPPPRPLPPSRPPPPSRPDAPPSRPLRPPSKAARPERSSPPSAKGSPIPPRKPPPPTLKDTKKENSEDGSTDNKSGDGFMDIFTVTSPLEQDIPASSPSDSLGDDSSKKDSKLSSNGSLEYPDGYDPLAESSKSWDKGVEQTIPSSAVLPSLPKRQNSSGKSTPTTGPSTPKRELPPVPKRGPSLPPPSGRPPPLPPMSNRGPPPPLPKR</sequence>
<dbReference type="InterPro" id="IPR036691">
    <property type="entry name" value="Endo/exonu/phosph_ase_sf"/>
</dbReference>
<evidence type="ECO:0000256" key="3">
    <source>
        <dbReference type="ARBA" id="ARBA00009678"/>
    </source>
</evidence>
<feature type="region of interest" description="Disordered" evidence="6">
    <location>
        <begin position="1005"/>
        <end position="1226"/>
    </location>
</feature>
<dbReference type="SMART" id="SM00128">
    <property type="entry name" value="IPPc"/>
    <property type="match status" value="1"/>
</dbReference>
<dbReference type="PANTHER" id="PTHR11200:SF257">
    <property type="entry name" value="PHOSPHOINOSITIDE 5-PHOSPHATASE"/>
    <property type="match status" value="1"/>
</dbReference>
<evidence type="ECO:0000256" key="6">
    <source>
        <dbReference type="SAM" id="MobiDB-lite"/>
    </source>
</evidence>
<evidence type="ECO:0000256" key="2">
    <source>
        <dbReference type="ARBA" id="ARBA00008943"/>
    </source>
</evidence>
<evidence type="ECO:0000256" key="5">
    <source>
        <dbReference type="ARBA" id="ARBA00022801"/>
    </source>
</evidence>
<feature type="compositionally biased region" description="Pro residues" evidence="6">
    <location>
        <begin position="1063"/>
        <end position="1073"/>
    </location>
</feature>
<dbReference type="EC" id="3.1.3.36" evidence="4"/>
<reference evidence="8" key="1">
    <citation type="submission" date="2014-05" db="EMBL/GenBank/DDBJ databases">
        <authorList>
            <person name="Chronopoulou M."/>
        </authorList>
    </citation>
    <scope>NUCLEOTIDE SEQUENCE</scope>
    <source>
        <tissue evidence="8">Whole organism</tissue>
    </source>
</reference>
<feature type="domain" description="SAC" evidence="7">
    <location>
        <begin position="119"/>
        <end position="454"/>
    </location>
</feature>
<dbReference type="AlphaFoldDB" id="A0A0K2U5H7"/>
<comment type="catalytic activity">
    <reaction evidence="1">
        <text>a 1,2-diacyl-sn-glycero-3-phospho-(1D-myo-inositol-4,5-bisphosphate) + H2O = a 1,2-diacyl-sn-glycero-3-phospho-(1D-myo-inositol 4-phosphate) + phosphate</text>
        <dbReference type="Rhea" id="RHEA:22764"/>
        <dbReference type="ChEBI" id="CHEBI:15377"/>
        <dbReference type="ChEBI" id="CHEBI:43474"/>
        <dbReference type="ChEBI" id="CHEBI:58178"/>
        <dbReference type="ChEBI" id="CHEBI:58456"/>
        <dbReference type="EC" id="3.1.3.36"/>
    </reaction>
</comment>
<dbReference type="GO" id="GO:0048488">
    <property type="term" value="P:synaptic vesicle endocytosis"/>
    <property type="evidence" value="ECO:0007669"/>
    <property type="project" value="TreeGrafter"/>
</dbReference>
<proteinExistence type="inferred from homology"/>
<dbReference type="PROSITE" id="PS50275">
    <property type="entry name" value="SAC"/>
    <property type="match status" value="1"/>
</dbReference>
<keyword evidence="5" id="KW-0378">Hydrolase</keyword>
<dbReference type="InterPro" id="IPR046985">
    <property type="entry name" value="IP5"/>
</dbReference>
<protein>
    <recommendedName>
        <fullName evidence="4">phosphoinositide 5-phosphatase</fullName>
        <ecNumber evidence="4">3.1.3.36</ecNumber>
    </recommendedName>
</protein>
<evidence type="ECO:0000259" key="7">
    <source>
        <dbReference type="PROSITE" id="PS50275"/>
    </source>
</evidence>
<dbReference type="InterPro" id="IPR015047">
    <property type="entry name" value="SYNJ1/2_RRM"/>
</dbReference>
<comment type="similarity">
    <text evidence="2">Belongs to the synaptojanin family.</text>
</comment>
<dbReference type="Pfam" id="PF02383">
    <property type="entry name" value="Syja_N"/>
    <property type="match status" value="1"/>
</dbReference>
<organism evidence="8">
    <name type="scientific">Lepeophtheirus salmonis</name>
    <name type="common">Salmon louse</name>
    <name type="synonym">Caligus salmonis</name>
    <dbReference type="NCBI Taxonomy" id="72036"/>
    <lineage>
        <taxon>Eukaryota</taxon>
        <taxon>Metazoa</taxon>
        <taxon>Ecdysozoa</taxon>
        <taxon>Arthropoda</taxon>
        <taxon>Crustacea</taxon>
        <taxon>Multicrustacea</taxon>
        <taxon>Hexanauplia</taxon>
        <taxon>Copepoda</taxon>
        <taxon>Siphonostomatoida</taxon>
        <taxon>Caligidae</taxon>
        <taxon>Lepeophtheirus</taxon>
    </lineage>
</organism>
<feature type="compositionally biased region" description="Low complexity" evidence="6">
    <location>
        <begin position="1174"/>
        <end position="1186"/>
    </location>
</feature>
<dbReference type="Gene3D" id="3.60.10.10">
    <property type="entry name" value="Endonuclease/exonuclease/phosphatase"/>
    <property type="match status" value="1"/>
</dbReference>
<evidence type="ECO:0000256" key="1">
    <source>
        <dbReference type="ARBA" id="ARBA00001786"/>
    </source>
</evidence>
<dbReference type="SMART" id="SM01165">
    <property type="entry name" value="DUF1866"/>
    <property type="match status" value="1"/>
</dbReference>
<feature type="compositionally biased region" description="Pro residues" evidence="6">
    <location>
        <begin position="1010"/>
        <end position="1044"/>
    </location>
</feature>
<dbReference type="GO" id="GO:0004439">
    <property type="term" value="F:phosphatidylinositol-4,5-bisphosphate 5-phosphatase activity"/>
    <property type="evidence" value="ECO:0007669"/>
    <property type="project" value="UniProtKB-EC"/>
</dbReference>
<dbReference type="Pfam" id="PF08952">
    <property type="entry name" value="DUF1866"/>
    <property type="match status" value="1"/>
</dbReference>
<dbReference type="SUPFAM" id="SSF56219">
    <property type="entry name" value="DNase I-like"/>
    <property type="match status" value="1"/>
</dbReference>
<dbReference type="GO" id="GO:0046856">
    <property type="term" value="P:phosphatidylinositol dephosphorylation"/>
    <property type="evidence" value="ECO:0007669"/>
    <property type="project" value="InterPro"/>
</dbReference>
<feature type="compositionally biased region" description="Pro residues" evidence="6">
    <location>
        <begin position="1192"/>
        <end position="1226"/>
    </location>
</feature>